<proteinExistence type="predicted"/>
<sequence>MTAPGEGFEVRPEELRAGAAALRGDAGELTRAYRAASAAVAAAGGACGTEPLASAAARFGQALDAAGGVASTRVTDAAVSLEASATAYLADDQGVAGGLGGPGAPGGPPVLLPGPGGR</sequence>
<organism evidence="2 3">
    <name type="scientific">Actinomycetospora flava</name>
    <dbReference type="NCBI Taxonomy" id="3129232"/>
    <lineage>
        <taxon>Bacteria</taxon>
        <taxon>Bacillati</taxon>
        <taxon>Actinomycetota</taxon>
        <taxon>Actinomycetes</taxon>
        <taxon>Pseudonocardiales</taxon>
        <taxon>Pseudonocardiaceae</taxon>
        <taxon>Actinomycetospora</taxon>
    </lineage>
</organism>
<dbReference type="InterPro" id="IPR022536">
    <property type="entry name" value="EspC"/>
</dbReference>
<feature type="compositionally biased region" description="Gly residues" evidence="1">
    <location>
        <begin position="95"/>
        <end position="104"/>
    </location>
</feature>
<evidence type="ECO:0000313" key="3">
    <source>
        <dbReference type="Proteomes" id="UP001369736"/>
    </source>
</evidence>
<name>A0ABU8M263_9PSEU</name>
<dbReference type="EMBL" id="JBBEGM010000003">
    <property type="protein sequence ID" value="MEJ2861424.1"/>
    <property type="molecule type" value="Genomic_DNA"/>
</dbReference>
<evidence type="ECO:0000256" key="1">
    <source>
        <dbReference type="SAM" id="MobiDB-lite"/>
    </source>
</evidence>
<keyword evidence="3" id="KW-1185">Reference proteome</keyword>
<feature type="region of interest" description="Disordered" evidence="1">
    <location>
        <begin position="94"/>
        <end position="118"/>
    </location>
</feature>
<dbReference type="Pfam" id="PF10824">
    <property type="entry name" value="T7SS_ESX_EspC"/>
    <property type="match status" value="1"/>
</dbReference>
<gene>
    <name evidence="2" type="ORF">WCD58_09665</name>
</gene>
<comment type="caution">
    <text evidence="2">The sequence shown here is derived from an EMBL/GenBank/DDBJ whole genome shotgun (WGS) entry which is preliminary data.</text>
</comment>
<reference evidence="2 3" key="1">
    <citation type="submission" date="2024-03" db="EMBL/GenBank/DDBJ databases">
        <title>Actinomycetospora sp. OC33-EN07, a novel actinomycete isolated from wild orchid (Aerides multiflora).</title>
        <authorList>
            <person name="Suriyachadkun C."/>
        </authorList>
    </citation>
    <scope>NUCLEOTIDE SEQUENCE [LARGE SCALE GENOMIC DNA]</scope>
    <source>
        <strain evidence="2 3">OC33-EN07</strain>
    </source>
</reference>
<protein>
    <submittedName>
        <fullName evidence="2">Type VII secretion target</fullName>
    </submittedName>
</protein>
<dbReference type="Proteomes" id="UP001369736">
    <property type="component" value="Unassembled WGS sequence"/>
</dbReference>
<accession>A0ABU8M263</accession>
<evidence type="ECO:0000313" key="2">
    <source>
        <dbReference type="EMBL" id="MEJ2861424.1"/>
    </source>
</evidence>
<dbReference type="RefSeq" id="WP_337702092.1">
    <property type="nucleotide sequence ID" value="NZ_JBBEGM010000003.1"/>
</dbReference>